<dbReference type="EMBL" id="RJJQ01000002">
    <property type="protein sequence ID" value="RNI24858.1"/>
    <property type="molecule type" value="Genomic_DNA"/>
</dbReference>
<reference evidence="1 2" key="1">
    <citation type="submission" date="2018-11" db="EMBL/GenBank/DDBJ databases">
        <title>Draft genome of Simplicispira Flexivirga sp. BO-16.</title>
        <authorList>
            <person name="Im W.T."/>
        </authorList>
    </citation>
    <scope>NUCLEOTIDE SEQUENCE [LARGE SCALE GENOMIC DNA]</scope>
    <source>
        <strain evidence="1 2">BO-16</strain>
    </source>
</reference>
<evidence type="ECO:0000313" key="2">
    <source>
        <dbReference type="Proteomes" id="UP000271678"/>
    </source>
</evidence>
<dbReference type="AlphaFoldDB" id="A0A3M9MJM6"/>
<gene>
    <name evidence="1" type="ORF">EFY87_03995</name>
</gene>
<sequence>MHTPTEEGCASAEYEFRVLNFPRNATRSDVRQVLADHAEYGHWELARTRLYLGGARRVWLRRRIIRVRRTA</sequence>
<dbReference type="Proteomes" id="UP000271678">
    <property type="component" value="Unassembled WGS sequence"/>
</dbReference>
<dbReference type="Pfam" id="PF18963">
    <property type="entry name" value="DUF5703"/>
    <property type="match status" value="1"/>
</dbReference>
<protein>
    <submittedName>
        <fullName evidence="1">Uncharacterized protein</fullName>
    </submittedName>
</protein>
<organism evidence="1 2">
    <name type="scientific">Flexivirga caeni</name>
    <dbReference type="NCBI Taxonomy" id="2294115"/>
    <lineage>
        <taxon>Bacteria</taxon>
        <taxon>Bacillati</taxon>
        <taxon>Actinomycetota</taxon>
        <taxon>Actinomycetes</taxon>
        <taxon>Micrococcales</taxon>
        <taxon>Dermacoccaceae</taxon>
        <taxon>Flexivirga</taxon>
    </lineage>
</organism>
<proteinExistence type="predicted"/>
<name>A0A3M9MJM6_9MICO</name>
<keyword evidence="2" id="KW-1185">Reference proteome</keyword>
<dbReference type="InterPro" id="IPR043758">
    <property type="entry name" value="DUF5703"/>
</dbReference>
<accession>A0A3M9MJM6</accession>
<dbReference type="OrthoDB" id="3481802at2"/>
<evidence type="ECO:0000313" key="1">
    <source>
        <dbReference type="EMBL" id="RNI24858.1"/>
    </source>
</evidence>
<comment type="caution">
    <text evidence="1">The sequence shown here is derived from an EMBL/GenBank/DDBJ whole genome shotgun (WGS) entry which is preliminary data.</text>
</comment>